<evidence type="ECO:0000256" key="1">
    <source>
        <dbReference type="ARBA" id="ARBA00022448"/>
    </source>
</evidence>
<evidence type="ECO:0000256" key="2">
    <source>
        <dbReference type="ARBA" id="ARBA00022692"/>
    </source>
</evidence>
<gene>
    <name evidence="7" type="primary">CSON012308</name>
</gene>
<dbReference type="PANTHER" id="PTHR11384">
    <property type="entry name" value="ATP-BINDING CASSETTE, SUB-FAMILY D MEMBER"/>
    <property type="match status" value="1"/>
</dbReference>
<protein>
    <submittedName>
        <fullName evidence="7">CSON012308 protein</fullName>
    </submittedName>
</protein>
<dbReference type="PANTHER" id="PTHR11384:SF62">
    <property type="entry name" value="ATP-BINDING CASSETTE SUB-FAMILY D MEMBER 3"/>
    <property type="match status" value="1"/>
</dbReference>
<feature type="transmembrane region" description="Helical" evidence="5">
    <location>
        <begin position="141"/>
        <end position="159"/>
    </location>
</feature>
<evidence type="ECO:0000256" key="5">
    <source>
        <dbReference type="SAM" id="Phobius"/>
    </source>
</evidence>
<dbReference type="VEuPathDB" id="VectorBase:CSON012308"/>
<dbReference type="GO" id="GO:0015910">
    <property type="term" value="P:long-chain fatty acid import into peroxisome"/>
    <property type="evidence" value="ECO:0007669"/>
    <property type="project" value="TreeGrafter"/>
</dbReference>
<keyword evidence="2 5" id="KW-0812">Transmembrane</keyword>
<dbReference type="InterPro" id="IPR050835">
    <property type="entry name" value="ABC_transporter_sub-D"/>
</dbReference>
<evidence type="ECO:0000313" key="7">
    <source>
        <dbReference type="EMBL" id="SSX05036.1"/>
    </source>
</evidence>
<reference evidence="8" key="2">
    <citation type="submission" date="2018-07" db="EMBL/GenBank/DDBJ databases">
        <authorList>
            <person name="Quirk P.G."/>
            <person name="Krulwich T.A."/>
        </authorList>
    </citation>
    <scope>NUCLEOTIDE SEQUENCE</scope>
</reference>
<organism evidence="7">
    <name type="scientific">Culicoides sonorensis</name>
    <name type="common">Biting midge</name>
    <dbReference type="NCBI Taxonomy" id="179676"/>
    <lineage>
        <taxon>Eukaryota</taxon>
        <taxon>Metazoa</taxon>
        <taxon>Ecdysozoa</taxon>
        <taxon>Arthropoda</taxon>
        <taxon>Hexapoda</taxon>
        <taxon>Insecta</taxon>
        <taxon>Pterygota</taxon>
        <taxon>Neoptera</taxon>
        <taxon>Endopterygota</taxon>
        <taxon>Diptera</taxon>
        <taxon>Nematocera</taxon>
        <taxon>Chironomoidea</taxon>
        <taxon>Ceratopogonidae</taxon>
        <taxon>Ceratopogoninae</taxon>
        <taxon>Culicoides</taxon>
        <taxon>Monoculicoides</taxon>
    </lineage>
</organism>
<evidence type="ECO:0000313" key="8">
    <source>
        <dbReference type="EMBL" id="SSX25398.1"/>
    </source>
</evidence>
<name>A0A336KJA4_CULSO</name>
<dbReference type="Pfam" id="PF06472">
    <property type="entry name" value="ABC_membrane_2"/>
    <property type="match status" value="1"/>
</dbReference>
<sequence>MAPNISKFVNQNQNSILCAAGCVASLWILIYGRTNHKSKVNSEYHNDRHQKPLPEDQIQYCITEKKDKRQQKAHVNAEFFKQLRLLLGILIPRKWSVESGLLIAVAASLIARSISDIWMISNATVIESTIITMHRPGFRKALLRYFAALPAIAVVNNVLRWSIGELKLRFRTNLTKHLYNDYLK</sequence>
<dbReference type="GO" id="GO:0042760">
    <property type="term" value="P:very long-chain fatty acid catabolic process"/>
    <property type="evidence" value="ECO:0007669"/>
    <property type="project" value="TreeGrafter"/>
</dbReference>
<dbReference type="AlphaFoldDB" id="A0A336KJA4"/>
<dbReference type="OMA" id="WSKESAF"/>
<keyword evidence="3 5" id="KW-1133">Transmembrane helix</keyword>
<proteinExistence type="predicted"/>
<dbReference type="GO" id="GO:0006635">
    <property type="term" value="P:fatty acid beta-oxidation"/>
    <property type="evidence" value="ECO:0007669"/>
    <property type="project" value="TreeGrafter"/>
</dbReference>
<keyword evidence="4 5" id="KW-0472">Membrane</keyword>
<dbReference type="EMBL" id="UFQT01000573">
    <property type="protein sequence ID" value="SSX25398.1"/>
    <property type="molecule type" value="Genomic_DNA"/>
</dbReference>
<evidence type="ECO:0000256" key="4">
    <source>
        <dbReference type="ARBA" id="ARBA00023136"/>
    </source>
</evidence>
<dbReference type="GO" id="GO:0005324">
    <property type="term" value="F:long-chain fatty acid transmembrane transporter activity"/>
    <property type="evidence" value="ECO:0007669"/>
    <property type="project" value="TreeGrafter"/>
</dbReference>
<dbReference type="GO" id="GO:0007031">
    <property type="term" value="P:peroxisome organization"/>
    <property type="evidence" value="ECO:0007669"/>
    <property type="project" value="TreeGrafter"/>
</dbReference>
<dbReference type="EMBL" id="UFQS01000573">
    <property type="protein sequence ID" value="SSX05036.1"/>
    <property type="molecule type" value="Genomic_DNA"/>
</dbReference>
<evidence type="ECO:0000259" key="6">
    <source>
        <dbReference type="Pfam" id="PF06472"/>
    </source>
</evidence>
<feature type="transmembrane region" description="Helical" evidence="5">
    <location>
        <begin position="12"/>
        <end position="32"/>
    </location>
</feature>
<feature type="domain" description="ABC transmembrane type-1" evidence="6">
    <location>
        <begin position="86"/>
        <end position="184"/>
    </location>
</feature>
<keyword evidence="1" id="KW-0813">Transport</keyword>
<accession>A0A336KJA4</accession>
<dbReference type="GO" id="GO:0140359">
    <property type="term" value="F:ABC-type transporter activity"/>
    <property type="evidence" value="ECO:0007669"/>
    <property type="project" value="InterPro"/>
</dbReference>
<dbReference type="InterPro" id="IPR011527">
    <property type="entry name" value="ABC1_TM_dom"/>
</dbReference>
<dbReference type="GO" id="GO:0005778">
    <property type="term" value="C:peroxisomal membrane"/>
    <property type="evidence" value="ECO:0007669"/>
    <property type="project" value="TreeGrafter"/>
</dbReference>
<reference evidence="7" key="1">
    <citation type="submission" date="2018-04" db="EMBL/GenBank/DDBJ databases">
        <authorList>
            <person name="Go L.Y."/>
            <person name="Mitchell J.A."/>
        </authorList>
    </citation>
    <scope>NUCLEOTIDE SEQUENCE</scope>
    <source>
        <tissue evidence="7">Whole organism</tissue>
    </source>
</reference>
<dbReference type="GO" id="GO:0005524">
    <property type="term" value="F:ATP binding"/>
    <property type="evidence" value="ECO:0007669"/>
    <property type="project" value="InterPro"/>
</dbReference>
<evidence type="ECO:0000256" key="3">
    <source>
        <dbReference type="ARBA" id="ARBA00022989"/>
    </source>
</evidence>